<dbReference type="RefSeq" id="XP_004990863.1">
    <property type="nucleotide sequence ID" value="XM_004990806.1"/>
</dbReference>
<evidence type="ECO:0000256" key="6">
    <source>
        <dbReference type="ARBA" id="ARBA00038483"/>
    </source>
</evidence>
<dbReference type="KEGG" id="sre:PTSG_07365"/>
<protein>
    <submittedName>
        <fullName evidence="7">Beta-centractin</fullName>
    </submittedName>
</protein>
<evidence type="ECO:0000313" key="8">
    <source>
        <dbReference type="Proteomes" id="UP000007799"/>
    </source>
</evidence>
<dbReference type="Gene3D" id="3.30.420.40">
    <property type="match status" value="2"/>
</dbReference>
<comment type="subcellular location">
    <subcellularLocation>
        <location evidence="1">Cytoplasm</location>
        <location evidence="1">Cytoskeleton</location>
    </subcellularLocation>
</comment>
<dbReference type="STRING" id="946362.F2UJ75"/>
<gene>
    <name evidence="7" type="ORF">PTSG_07365</name>
</gene>
<evidence type="ECO:0000313" key="7">
    <source>
        <dbReference type="EMBL" id="EGD77023.1"/>
    </source>
</evidence>
<dbReference type="FunFam" id="3.90.640.10:FF:000008">
    <property type="entry name" value="alpha-centractin isoform X1"/>
    <property type="match status" value="1"/>
</dbReference>
<organism evidence="8">
    <name type="scientific">Salpingoeca rosetta (strain ATCC 50818 / BSB-021)</name>
    <dbReference type="NCBI Taxonomy" id="946362"/>
    <lineage>
        <taxon>Eukaryota</taxon>
        <taxon>Choanoflagellata</taxon>
        <taxon>Craspedida</taxon>
        <taxon>Salpingoecidae</taxon>
        <taxon>Salpingoeca</taxon>
    </lineage>
</organism>
<evidence type="ECO:0000256" key="4">
    <source>
        <dbReference type="ARBA" id="ARBA00022840"/>
    </source>
</evidence>
<sequence length="376" mass="42323">MADYTEVLQNPPVVIDNGSGIIKAGFAADQLPKTIPAYVGRVKHERVMAGTLEEEFIGQKAKEHRGLLKLNYPMEHGIVNDEADMKKIWNHVYQKLLNVQPEEHPVLLTEAPLNPRRNREWAAETFFEALGVPALFISMQAVLSLYASGNTTGVVLDCGDGVTHAVPVYEGFAVKNAIRRIDVAGRDVTRHLQLLLRREGHIFKTSAEFEVVRTIKEKACFVSDNAEKEDARTDRAPTRYRLPDGREIMIEGARYRAPEVLFNPEIIGEECEGVHKVLTYSIQKSDLDLRRALYQGIVLSGGSTRFEGFGQRLLKEVRADAPKDIKIKIMAPPERQFSTWLGGSILASLDTFRRIWVSKAEYSEVGPSIIHRKMFL</sequence>
<accession>F2UJ75</accession>
<dbReference type="InterPro" id="IPR020902">
    <property type="entry name" value="Actin/actin-like_CS"/>
</dbReference>
<dbReference type="eggNOG" id="KOG0676">
    <property type="taxonomic scope" value="Eukaryota"/>
</dbReference>
<dbReference type="OMA" id="YTTWTGG"/>
<keyword evidence="8" id="KW-1185">Reference proteome</keyword>
<dbReference type="InParanoid" id="F2UJ75"/>
<evidence type="ECO:0000256" key="3">
    <source>
        <dbReference type="ARBA" id="ARBA00022741"/>
    </source>
</evidence>
<dbReference type="Gene3D" id="3.90.640.10">
    <property type="entry name" value="Actin, Chain A, domain 4"/>
    <property type="match status" value="1"/>
</dbReference>
<dbReference type="PROSITE" id="PS01132">
    <property type="entry name" value="ACTINS_ACT_LIKE"/>
    <property type="match status" value="1"/>
</dbReference>
<evidence type="ECO:0000256" key="1">
    <source>
        <dbReference type="ARBA" id="ARBA00004245"/>
    </source>
</evidence>
<name>F2UJ75_SALR5</name>
<dbReference type="InterPro" id="IPR043129">
    <property type="entry name" value="ATPase_NBD"/>
</dbReference>
<dbReference type="Proteomes" id="UP000007799">
    <property type="component" value="Unassembled WGS sequence"/>
</dbReference>
<dbReference type="FunCoup" id="F2UJ75">
    <property type="interactions" value="1367"/>
</dbReference>
<keyword evidence="5" id="KW-0206">Cytoskeleton</keyword>
<dbReference type="GeneID" id="16071426"/>
<dbReference type="GO" id="GO:0005524">
    <property type="term" value="F:ATP binding"/>
    <property type="evidence" value="ECO:0007669"/>
    <property type="project" value="UniProtKB-KW"/>
</dbReference>
<dbReference type="PANTHER" id="PTHR11937">
    <property type="entry name" value="ACTIN"/>
    <property type="match status" value="1"/>
</dbReference>
<keyword evidence="4" id="KW-0067">ATP-binding</keyword>
<reference evidence="7" key="1">
    <citation type="submission" date="2009-08" db="EMBL/GenBank/DDBJ databases">
        <title>Annotation of Salpingoeca rosetta.</title>
        <authorList>
            <consortium name="The Broad Institute Genome Sequencing Platform"/>
            <person name="Russ C."/>
            <person name="Cuomo C."/>
            <person name="Burger G."/>
            <person name="Gray M.W."/>
            <person name="Holland P.W.H."/>
            <person name="King N."/>
            <person name="Lang F.B.F."/>
            <person name="Roger A.J."/>
            <person name="Ruiz-Trillo I."/>
            <person name="Young S.K."/>
            <person name="Zeng Q."/>
            <person name="Gargeya S."/>
            <person name="Alvarado L."/>
            <person name="Berlin A."/>
            <person name="Chapman S.B."/>
            <person name="Chen Z."/>
            <person name="Freedman E."/>
            <person name="Gellesch M."/>
            <person name="Goldberg J."/>
            <person name="Griggs A."/>
            <person name="Gujja S."/>
            <person name="Heilman E."/>
            <person name="Heiman D."/>
            <person name="Howarth C."/>
            <person name="Mehta T."/>
            <person name="Neiman D."/>
            <person name="Pearson M."/>
            <person name="Roberts A."/>
            <person name="Saif S."/>
            <person name="Shea T."/>
            <person name="Shenoy N."/>
            <person name="Sisk P."/>
            <person name="Stolte C."/>
            <person name="Sykes S."/>
            <person name="White J."/>
            <person name="Yandava C."/>
            <person name="Haas B."/>
            <person name="Nusbaum C."/>
            <person name="Birren B."/>
        </authorList>
    </citation>
    <scope>NUCLEOTIDE SEQUENCE [LARGE SCALE GENOMIC DNA]</scope>
    <source>
        <strain evidence="7">ATCC 50818</strain>
    </source>
</reference>
<dbReference type="SUPFAM" id="SSF53067">
    <property type="entry name" value="Actin-like ATPase domain"/>
    <property type="match status" value="2"/>
</dbReference>
<dbReference type="GO" id="GO:0005856">
    <property type="term" value="C:cytoskeleton"/>
    <property type="evidence" value="ECO:0007669"/>
    <property type="project" value="UniProtKB-SubCell"/>
</dbReference>
<dbReference type="Pfam" id="PF00022">
    <property type="entry name" value="Actin"/>
    <property type="match status" value="1"/>
</dbReference>
<evidence type="ECO:0000256" key="5">
    <source>
        <dbReference type="ARBA" id="ARBA00023212"/>
    </source>
</evidence>
<evidence type="ECO:0000256" key="2">
    <source>
        <dbReference type="ARBA" id="ARBA00022490"/>
    </source>
</evidence>
<dbReference type="OrthoDB" id="5132116at2759"/>
<dbReference type="AlphaFoldDB" id="F2UJ75"/>
<proteinExistence type="inferred from homology"/>
<dbReference type="FunFam" id="3.30.420.40:FF:000188">
    <property type="entry name" value="Actin like 6B"/>
    <property type="match status" value="1"/>
</dbReference>
<dbReference type="SMART" id="SM00268">
    <property type="entry name" value="ACTIN"/>
    <property type="match status" value="1"/>
</dbReference>
<dbReference type="EMBL" id="GL832976">
    <property type="protein sequence ID" value="EGD77023.1"/>
    <property type="molecule type" value="Genomic_DNA"/>
</dbReference>
<dbReference type="PRINTS" id="PR00190">
    <property type="entry name" value="ACTIN"/>
</dbReference>
<dbReference type="CDD" id="cd10216">
    <property type="entry name" value="ASKHA_NBD_Arp1"/>
    <property type="match status" value="1"/>
</dbReference>
<comment type="similarity">
    <text evidence="6">Belongs to the actin family. ARP1 subfamily.</text>
</comment>
<dbReference type="InterPro" id="IPR004000">
    <property type="entry name" value="Actin"/>
</dbReference>
<keyword evidence="2" id="KW-0963">Cytoplasm</keyword>
<keyword evidence="3" id="KW-0547">Nucleotide-binding</keyword>